<dbReference type="GO" id="GO:0003677">
    <property type="term" value="F:DNA binding"/>
    <property type="evidence" value="ECO:0007669"/>
    <property type="project" value="UniProtKB-KW"/>
</dbReference>
<evidence type="ECO:0000313" key="3">
    <source>
        <dbReference type="Proteomes" id="UP000501058"/>
    </source>
</evidence>
<protein>
    <submittedName>
        <fullName evidence="2">Winged helix DNA-binding domain-containing protein</fullName>
    </submittedName>
</protein>
<reference evidence="2 3" key="1">
    <citation type="submission" date="2020-03" db="EMBL/GenBank/DDBJ databases">
        <title>Propioniciclava sp. nov., isolated from Hydrophilus acuminatus.</title>
        <authorList>
            <person name="Hyun D.-W."/>
            <person name="Bae J.-W."/>
        </authorList>
    </citation>
    <scope>NUCLEOTIDE SEQUENCE [LARGE SCALE GENOMIC DNA]</scope>
    <source>
        <strain evidence="2 3">HDW11</strain>
    </source>
</reference>
<proteinExistence type="predicted"/>
<name>A0A6G7Y520_9ACTN</name>
<evidence type="ECO:0000256" key="1">
    <source>
        <dbReference type="SAM" id="MobiDB-lite"/>
    </source>
</evidence>
<dbReference type="KEGG" id="prv:G7070_04800"/>
<keyword evidence="2" id="KW-0238">DNA-binding</keyword>
<dbReference type="Pfam" id="PF06224">
    <property type="entry name" value="AlkZ-like"/>
    <property type="match status" value="1"/>
</dbReference>
<organism evidence="2 3">
    <name type="scientific">Propioniciclava coleopterorum</name>
    <dbReference type="NCBI Taxonomy" id="2714937"/>
    <lineage>
        <taxon>Bacteria</taxon>
        <taxon>Bacillati</taxon>
        <taxon>Actinomycetota</taxon>
        <taxon>Actinomycetes</taxon>
        <taxon>Propionibacteriales</taxon>
        <taxon>Propionibacteriaceae</taxon>
        <taxon>Propioniciclava</taxon>
    </lineage>
</organism>
<accession>A0A6G7Y520</accession>
<gene>
    <name evidence="2" type="ORF">G7070_04800</name>
</gene>
<keyword evidence="3" id="KW-1185">Reference proteome</keyword>
<dbReference type="AlphaFoldDB" id="A0A6G7Y520"/>
<evidence type="ECO:0000313" key="2">
    <source>
        <dbReference type="EMBL" id="QIK71717.1"/>
    </source>
</evidence>
<dbReference type="Proteomes" id="UP000501058">
    <property type="component" value="Chromosome"/>
</dbReference>
<dbReference type="PANTHER" id="PTHR38479">
    <property type="entry name" value="LMO0824 PROTEIN"/>
    <property type="match status" value="1"/>
</dbReference>
<dbReference type="RefSeq" id="WP_166232389.1">
    <property type="nucleotide sequence ID" value="NZ_CP049865.1"/>
</dbReference>
<feature type="region of interest" description="Disordered" evidence="1">
    <location>
        <begin position="1"/>
        <end position="20"/>
    </location>
</feature>
<dbReference type="EMBL" id="CP049865">
    <property type="protein sequence ID" value="QIK71717.1"/>
    <property type="molecule type" value="Genomic_DNA"/>
</dbReference>
<dbReference type="PANTHER" id="PTHR38479:SF2">
    <property type="entry name" value="WINGED HELIX DNA-BINDING DOMAIN-CONTAINING PROTEIN"/>
    <property type="match status" value="1"/>
</dbReference>
<sequence>MTAVGPSAPDAGGRATPRPFPDAARRARLARRHALHPDHRVGTPAEAAAAAVALHGTDLPSIHLAYAARARDPHPETMRRALETDRDLVVLPAMRRTLFAVPRPLLPAVLGSVSARTAAGQRSALIRDLERHGAAEDGAAWIAAATRAVLAALADGVPRGTAEVRAAVPALAARTTVGPDARRWETPRSFAAPLLGMLTAEGVLARGPNDGGWRSHRQCWTPASAWLGEPTTALEPRAGYAALVRGWLGSFGPGTEADLVWWLGATRTAVRAALEDVAAVAVALDGGAVGWVLPGDEEPDADPGPWAALLPPLDPLTMGWRDRAFHLPPDVAPHAYDTVGNGTSTAWVDGRIVGTWVQDAAGSVEVLPRVPLTRAERGRLDREAARLSGYAAGLVVPNPYAGRLRAGEPLP</sequence>
<dbReference type="InterPro" id="IPR009351">
    <property type="entry name" value="AlkZ-like"/>
</dbReference>